<dbReference type="EMBL" id="ASHM01066597">
    <property type="protein sequence ID" value="PNX91548.1"/>
    <property type="molecule type" value="Genomic_DNA"/>
</dbReference>
<dbReference type="InterPro" id="IPR009091">
    <property type="entry name" value="RCC1/BLIP-II"/>
</dbReference>
<protein>
    <submittedName>
        <fullName evidence="3">Putative E3 ubiquitin-protein ligase HERC1-like protein</fullName>
    </submittedName>
</protein>
<dbReference type="PANTHER" id="PTHR22870">
    <property type="entry name" value="REGULATOR OF CHROMOSOME CONDENSATION"/>
    <property type="match status" value="1"/>
</dbReference>
<dbReference type="AlphaFoldDB" id="A0A2K3ML75"/>
<dbReference type="InterPro" id="IPR000408">
    <property type="entry name" value="Reg_chr_condens"/>
</dbReference>
<sequence length="114" mass="12506">MLKKTQIWRLINLYGFDSFGCGLRGKLGHGTKTDEKFPLLIEQFQTLKLQPVVDAAGAWHTAVVGRDGRVCRRGRGQYSCLGHGNEECEAAPKVVDAFTNAKAVHVANGDYTSL</sequence>
<evidence type="ECO:0000256" key="1">
    <source>
        <dbReference type="ARBA" id="ARBA00022737"/>
    </source>
</evidence>
<reference evidence="3 4" key="2">
    <citation type="journal article" date="2017" name="Front. Plant Sci.">
        <title>Gene Classification and Mining of Molecular Markers Useful in Red Clover (Trifolium pratense) Breeding.</title>
        <authorList>
            <person name="Istvanek J."/>
            <person name="Dluhosova J."/>
            <person name="Dluhos P."/>
            <person name="Patkova L."/>
            <person name="Nedelnik J."/>
            <person name="Repkova J."/>
        </authorList>
    </citation>
    <scope>NUCLEOTIDE SEQUENCE [LARGE SCALE GENOMIC DNA]</scope>
    <source>
        <strain evidence="4">cv. Tatra</strain>
        <tissue evidence="3">Young leaves</tissue>
    </source>
</reference>
<feature type="repeat" description="RCC1" evidence="2">
    <location>
        <begin position="68"/>
        <end position="114"/>
    </location>
</feature>
<evidence type="ECO:0000313" key="4">
    <source>
        <dbReference type="Proteomes" id="UP000236291"/>
    </source>
</evidence>
<dbReference type="InterPro" id="IPR051210">
    <property type="entry name" value="Ub_ligase/GEF_domain"/>
</dbReference>
<dbReference type="Pfam" id="PF00415">
    <property type="entry name" value="RCC1"/>
    <property type="match status" value="2"/>
</dbReference>
<feature type="repeat" description="RCC1" evidence="2">
    <location>
        <begin position="14"/>
        <end position="67"/>
    </location>
</feature>
<dbReference type="PROSITE" id="PS50012">
    <property type="entry name" value="RCC1_3"/>
    <property type="match status" value="2"/>
</dbReference>
<gene>
    <name evidence="3" type="ORF">L195_g047679</name>
</gene>
<evidence type="ECO:0000313" key="3">
    <source>
        <dbReference type="EMBL" id="PNX91548.1"/>
    </source>
</evidence>
<comment type="caution">
    <text evidence="3">The sequence shown here is derived from an EMBL/GenBank/DDBJ whole genome shotgun (WGS) entry which is preliminary data.</text>
</comment>
<dbReference type="Gene3D" id="2.130.10.30">
    <property type="entry name" value="Regulator of chromosome condensation 1/beta-lactamase-inhibitor protein II"/>
    <property type="match status" value="1"/>
</dbReference>
<keyword evidence="1" id="KW-0677">Repeat</keyword>
<accession>A0A2K3ML75</accession>
<proteinExistence type="predicted"/>
<dbReference type="PANTHER" id="PTHR22870:SF24">
    <property type="entry name" value="REGULATOR OF CHROMOSOME CONDENSATION (RCC1) FAMILY PROTEIN"/>
    <property type="match status" value="1"/>
</dbReference>
<dbReference type="SUPFAM" id="SSF50985">
    <property type="entry name" value="RCC1/BLIP-II"/>
    <property type="match status" value="1"/>
</dbReference>
<dbReference type="Proteomes" id="UP000236291">
    <property type="component" value="Unassembled WGS sequence"/>
</dbReference>
<reference evidence="3 4" key="1">
    <citation type="journal article" date="2014" name="Am. J. Bot.">
        <title>Genome assembly and annotation for red clover (Trifolium pratense; Fabaceae).</title>
        <authorList>
            <person name="Istvanek J."/>
            <person name="Jaros M."/>
            <person name="Krenek A."/>
            <person name="Repkova J."/>
        </authorList>
    </citation>
    <scope>NUCLEOTIDE SEQUENCE [LARGE SCALE GENOMIC DNA]</scope>
    <source>
        <strain evidence="4">cv. Tatra</strain>
        <tissue evidence="3">Young leaves</tissue>
    </source>
</reference>
<dbReference type="STRING" id="57577.A0A2K3ML75"/>
<name>A0A2K3ML75_TRIPR</name>
<organism evidence="3 4">
    <name type="scientific">Trifolium pratense</name>
    <name type="common">Red clover</name>
    <dbReference type="NCBI Taxonomy" id="57577"/>
    <lineage>
        <taxon>Eukaryota</taxon>
        <taxon>Viridiplantae</taxon>
        <taxon>Streptophyta</taxon>
        <taxon>Embryophyta</taxon>
        <taxon>Tracheophyta</taxon>
        <taxon>Spermatophyta</taxon>
        <taxon>Magnoliopsida</taxon>
        <taxon>eudicotyledons</taxon>
        <taxon>Gunneridae</taxon>
        <taxon>Pentapetalae</taxon>
        <taxon>rosids</taxon>
        <taxon>fabids</taxon>
        <taxon>Fabales</taxon>
        <taxon>Fabaceae</taxon>
        <taxon>Papilionoideae</taxon>
        <taxon>50 kb inversion clade</taxon>
        <taxon>NPAAA clade</taxon>
        <taxon>Hologalegina</taxon>
        <taxon>IRL clade</taxon>
        <taxon>Trifolieae</taxon>
        <taxon>Trifolium</taxon>
    </lineage>
</organism>
<evidence type="ECO:0000256" key="2">
    <source>
        <dbReference type="PROSITE-ProRule" id="PRU00235"/>
    </source>
</evidence>